<evidence type="ECO:0000259" key="11">
    <source>
        <dbReference type="Pfam" id="PF02880"/>
    </source>
</evidence>
<evidence type="ECO:0000259" key="10">
    <source>
        <dbReference type="Pfam" id="PF02879"/>
    </source>
</evidence>
<reference evidence="12 13" key="1">
    <citation type="journal article" date="2014" name="Genome Announc.">
        <title>Genome Sequence and Methylome of Soil Bacterium Gemmatirosa kalamazoonensis KBS708T, a Member of the Rarely Cultivated Gemmatimonadetes Phylum.</title>
        <authorList>
            <person name="Debruyn J.M."/>
            <person name="Radosevich M."/>
            <person name="Wommack K.E."/>
            <person name="Polson S.W."/>
            <person name="Hauser L.J."/>
            <person name="Fawaz M.N."/>
            <person name="Korlach J."/>
            <person name="Tsai Y.C."/>
        </authorList>
    </citation>
    <scope>NUCLEOTIDE SEQUENCE [LARGE SCALE GENOMIC DNA]</scope>
    <source>
        <strain evidence="12 13">KBS708</strain>
    </source>
</reference>
<dbReference type="InterPro" id="IPR016055">
    <property type="entry name" value="A-D-PHexomutase_a/b/a-I/II/III"/>
</dbReference>
<dbReference type="GO" id="GO:0004615">
    <property type="term" value="F:phosphomannomutase activity"/>
    <property type="evidence" value="ECO:0007669"/>
    <property type="project" value="TreeGrafter"/>
</dbReference>
<dbReference type="STRING" id="861299.J421_3894"/>
<dbReference type="InParanoid" id="W0RKY6"/>
<dbReference type="Gene3D" id="3.30.310.50">
    <property type="entry name" value="Alpha-D-phosphohexomutase, C-terminal domain"/>
    <property type="match status" value="1"/>
</dbReference>
<evidence type="ECO:0000259" key="9">
    <source>
        <dbReference type="Pfam" id="PF02878"/>
    </source>
</evidence>
<dbReference type="InterPro" id="IPR036900">
    <property type="entry name" value="A-D-PHexomutase_C_sf"/>
</dbReference>
<proteinExistence type="inferred from homology"/>
<evidence type="ECO:0000256" key="6">
    <source>
        <dbReference type="ARBA" id="ARBA00023235"/>
    </source>
</evidence>
<dbReference type="InterPro" id="IPR050060">
    <property type="entry name" value="Phosphoglucosamine_mutase"/>
</dbReference>
<dbReference type="InterPro" id="IPR016066">
    <property type="entry name" value="A-D-PHexomutase_CS"/>
</dbReference>
<protein>
    <submittedName>
        <fullName evidence="12">Phosphoglucosamine mutase, archaeal-related protein</fullName>
    </submittedName>
</protein>
<dbReference type="GO" id="GO:0006048">
    <property type="term" value="P:UDP-N-acetylglucosamine biosynthetic process"/>
    <property type="evidence" value="ECO:0007669"/>
    <property type="project" value="TreeGrafter"/>
</dbReference>
<dbReference type="Gene3D" id="3.40.120.10">
    <property type="entry name" value="Alpha-D-Glucose-1,6-Bisphosphate, subunit A, domain 3"/>
    <property type="match status" value="3"/>
</dbReference>
<keyword evidence="6" id="KW-0413">Isomerase</keyword>
<dbReference type="GO" id="GO:0008966">
    <property type="term" value="F:phosphoglucosamine mutase activity"/>
    <property type="evidence" value="ECO:0007669"/>
    <property type="project" value="InterPro"/>
</dbReference>
<keyword evidence="5 7" id="KW-0460">Magnesium</keyword>
<keyword evidence="13" id="KW-1185">Reference proteome</keyword>
<dbReference type="InterPro" id="IPR005845">
    <property type="entry name" value="A-D-PHexomutase_a/b/a-II"/>
</dbReference>
<dbReference type="GO" id="GO:0005975">
    <property type="term" value="P:carbohydrate metabolic process"/>
    <property type="evidence" value="ECO:0007669"/>
    <property type="project" value="InterPro"/>
</dbReference>
<feature type="domain" description="Alpha-D-phosphohexomutase alpha/beta/alpha" evidence="10">
    <location>
        <begin position="174"/>
        <end position="262"/>
    </location>
</feature>
<dbReference type="Pfam" id="PF02878">
    <property type="entry name" value="PGM_PMM_I"/>
    <property type="match status" value="1"/>
</dbReference>
<dbReference type="PATRIC" id="fig|861299.3.peg.3952"/>
<feature type="domain" description="Alpha-D-phosphohexomutase C-terminal" evidence="8">
    <location>
        <begin position="406"/>
        <end position="448"/>
    </location>
</feature>
<dbReference type="SUPFAM" id="SSF53738">
    <property type="entry name" value="Phosphoglucomutase, first 3 domains"/>
    <property type="match status" value="3"/>
</dbReference>
<accession>W0RKY6</accession>
<evidence type="ECO:0000256" key="7">
    <source>
        <dbReference type="RuleBase" id="RU004326"/>
    </source>
</evidence>
<evidence type="ECO:0000256" key="3">
    <source>
        <dbReference type="ARBA" id="ARBA00022553"/>
    </source>
</evidence>
<evidence type="ECO:0000256" key="2">
    <source>
        <dbReference type="ARBA" id="ARBA00010231"/>
    </source>
</evidence>
<dbReference type="GO" id="GO:0009252">
    <property type="term" value="P:peptidoglycan biosynthetic process"/>
    <property type="evidence" value="ECO:0007669"/>
    <property type="project" value="TreeGrafter"/>
</dbReference>
<dbReference type="GO" id="GO:0005829">
    <property type="term" value="C:cytosol"/>
    <property type="evidence" value="ECO:0007669"/>
    <property type="project" value="TreeGrafter"/>
</dbReference>
<keyword evidence="4 7" id="KW-0479">Metal-binding</keyword>
<dbReference type="EMBL" id="CP007128">
    <property type="protein sequence ID" value="AHG91431.1"/>
    <property type="molecule type" value="Genomic_DNA"/>
</dbReference>
<dbReference type="Pfam" id="PF02879">
    <property type="entry name" value="PGM_PMM_II"/>
    <property type="match status" value="1"/>
</dbReference>
<gene>
    <name evidence="12" type="ORF">J421_3894</name>
</gene>
<dbReference type="Proteomes" id="UP000019151">
    <property type="component" value="Chromosome"/>
</dbReference>
<dbReference type="PROSITE" id="PS00710">
    <property type="entry name" value="PGM_PMM"/>
    <property type="match status" value="1"/>
</dbReference>
<evidence type="ECO:0000256" key="5">
    <source>
        <dbReference type="ARBA" id="ARBA00022842"/>
    </source>
</evidence>
<dbReference type="PANTHER" id="PTHR42946">
    <property type="entry name" value="PHOSPHOHEXOSE MUTASE"/>
    <property type="match status" value="1"/>
</dbReference>
<dbReference type="PRINTS" id="PR00509">
    <property type="entry name" value="PGMPMM"/>
</dbReference>
<feature type="domain" description="Alpha-D-phosphohexomutase alpha/beta/alpha" evidence="11">
    <location>
        <begin position="268"/>
        <end position="373"/>
    </location>
</feature>
<dbReference type="HOGENOM" id="CLU_016950_7_1_0"/>
<dbReference type="InterPro" id="IPR005843">
    <property type="entry name" value="A-D-PHexomutase_C"/>
</dbReference>
<evidence type="ECO:0000256" key="4">
    <source>
        <dbReference type="ARBA" id="ARBA00022723"/>
    </source>
</evidence>
<name>W0RKY6_9BACT</name>
<keyword evidence="3" id="KW-0597">Phosphoprotein</keyword>
<dbReference type="Pfam" id="PF00408">
    <property type="entry name" value="PGM_PMM_IV"/>
    <property type="match status" value="1"/>
</dbReference>
<dbReference type="SUPFAM" id="SSF55957">
    <property type="entry name" value="Phosphoglucomutase, C-terminal domain"/>
    <property type="match status" value="1"/>
</dbReference>
<comment type="similarity">
    <text evidence="2 7">Belongs to the phosphohexose mutase family.</text>
</comment>
<evidence type="ECO:0000313" key="12">
    <source>
        <dbReference type="EMBL" id="AHG91431.1"/>
    </source>
</evidence>
<evidence type="ECO:0000256" key="1">
    <source>
        <dbReference type="ARBA" id="ARBA00001946"/>
    </source>
</evidence>
<comment type="cofactor">
    <cofactor evidence="1">
        <name>Mg(2+)</name>
        <dbReference type="ChEBI" id="CHEBI:18420"/>
    </cofactor>
</comment>
<dbReference type="PANTHER" id="PTHR42946:SF1">
    <property type="entry name" value="PHOSPHOGLUCOMUTASE (ALPHA-D-GLUCOSE-1,6-BISPHOSPHATE-DEPENDENT)"/>
    <property type="match status" value="1"/>
</dbReference>
<dbReference type="OrthoDB" id="9806956at2"/>
<dbReference type="eggNOG" id="COG1109">
    <property type="taxonomic scope" value="Bacteria"/>
</dbReference>
<dbReference type="AlphaFoldDB" id="W0RKY6"/>
<dbReference type="InterPro" id="IPR005841">
    <property type="entry name" value="Alpha-D-phosphohexomutase_SF"/>
</dbReference>
<organism evidence="12 13">
    <name type="scientific">Gemmatirosa kalamazoonensis</name>
    <dbReference type="NCBI Taxonomy" id="861299"/>
    <lineage>
        <taxon>Bacteria</taxon>
        <taxon>Pseudomonadati</taxon>
        <taxon>Gemmatimonadota</taxon>
        <taxon>Gemmatimonadia</taxon>
        <taxon>Gemmatimonadales</taxon>
        <taxon>Gemmatimonadaceae</taxon>
        <taxon>Gemmatirosa</taxon>
    </lineage>
</organism>
<dbReference type="GO" id="GO:0000287">
    <property type="term" value="F:magnesium ion binding"/>
    <property type="evidence" value="ECO:0007669"/>
    <property type="project" value="InterPro"/>
</dbReference>
<sequence length="460" mass="48773">MAYEGLMVSVSGVRGRVGEALSPEVVARFAAAFGAWATARRGAGETRAVVLGRDSRVSGPLFHRVVLSALEAVGADVIDLGLTTTPTCQLAVEHHHAAGGLMISASHNPIEWNALKFIGPSGSFLSAEEGAEMRAAMEAGTSYATWDRLGHVTSDFDAAARHVEQILGLPFLDVEGIRDRRFHVALDAVRGAGAVIMPMLLERLGCTVRAINLEPDGRFPRPPEPVAENLGDLEALVRESGAAIGFATDPDVDRLALVSERGEAIGEDYTLALAARTVLKHRRGPVVTNLSTSRVVEDVAAAAGVECLLAPVGEVNVAVKMRDVGAVIGGEGNGGVILPELHLGRDAPLGAALLLQLLVEEGRPLSAIVADHPRYVIVKDKLDRPPVPLDSVYQALRGAFPEASPDTQDGLRLSWTDRWVHVRPSGTEPIVRVIAEAPSLPEATDLVSRSRKPVEALFAK</sequence>
<feature type="domain" description="Alpha-D-phosphohexomutase alpha/beta/alpha" evidence="9">
    <location>
        <begin position="10"/>
        <end position="142"/>
    </location>
</feature>
<evidence type="ECO:0000313" key="13">
    <source>
        <dbReference type="Proteomes" id="UP000019151"/>
    </source>
</evidence>
<dbReference type="NCBIfam" id="TIGR03990">
    <property type="entry name" value="Arch_GlmM"/>
    <property type="match status" value="1"/>
</dbReference>
<dbReference type="InterPro" id="IPR005844">
    <property type="entry name" value="A-D-PHexomutase_a/b/a-I"/>
</dbReference>
<dbReference type="KEGG" id="gba:J421_3894"/>
<dbReference type="InterPro" id="IPR024086">
    <property type="entry name" value="GlmM_arc-type"/>
</dbReference>
<dbReference type="Pfam" id="PF02880">
    <property type="entry name" value="PGM_PMM_III"/>
    <property type="match status" value="1"/>
</dbReference>
<evidence type="ECO:0000259" key="8">
    <source>
        <dbReference type="Pfam" id="PF00408"/>
    </source>
</evidence>
<dbReference type="InterPro" id="IPR005846">
    <property type="entry name" value="A-D-PHexomutase_a/b/a-III"/>
</dbReference>